<protein>
    <submittedName>
        <fullName evidence="1">Os06g0247651 protein</fullName>
    </submittedName>
</protein>
<dbReference type="InParanoid" id="A0A0P0WV72"/>
<evidence type="ECO:0000313" key="2">
    <source>
        <dbReference type="Proteomes" id="UP000059680"/>
    </source>
</evidence>
<organism evidence="1 2">
    <name type="scientific">Oryza sativa subsp. japonica</name>
    <name type="common">Rice</name>
    <dbReference type="NCBI Taxonomy" id="39947"/>
    <lineage>
        <taxon>Eukaryota</taxon>
        <taxon>Viridiplantae</taxon>
        <taxon>Streptophyta</taxon>
        <taxon>Embryophyta</taxon>
        <taxon>Tracheophyta</taxon>
        <taxon>Spermatophyta</taxon>
        <taxon>Magnoliopsida</taxon>
        <taxon>Liliopsida</taxon>
        <taxon>Poales</taxon>
        <taxon>Poaceae</taxon>
        <taxon>BOP clade</taxon>
        <taxon>Oryzoideae</taxon>
        <taxon>Oryzeae</taxon>
        <taxon>Oryzinae</taxon>
        <taxon>Oryza</taxon>
        <taxon>Oryza sativa</taxon>
    </lineage>
</organism>
<name>A0A0P0WV72_ORYSJ</name>
<dbReference type="Proteomes" id="UP000059680">
    <property type="component" value="Chromosome 6"/>
</dbReference>
<keyword evidence="2" id="KW-1185">Reference proteome</keyword>
<evidence type="ECO:0000313" key="1">
    <source>
        <dbReference type="EMBL" id="BAS97037.1"/>
    </source>
</evidence>
<reference evidence="2" key="1">
    <citation type="journal article" date="2005" name="Nature">
        <title>The map-based sequence of the rice genome.</title>
        <authorList>
            <consortium name="International rice genome sequencing project (IRGSP)"/>
            <person name="Matsumoto T."/>
            <person name="Wu J."/>
            <person name="Kanamori H."/>
            <person name="Katayose Y."/>
            <person name="Fujisawa M."/>
            <person name="Namiki N."/>
            <person name="Mizuno H."/>
            <person name="Yamamoto K."/>
            <person name="Antonio B.A."/>
            <person name="Baba T."/>
            <person name="Sakata K."/>
            <person name="Nagamura Y."/>
            <person name="Aoki H."/>
            <person name="Arikawa K."/>
            <person name="Arita K."/>
            <person name="Bito T."/>
            <person name="Chiden Y."/>
            <person name="Fujitsuka N."/>
            <person name="Fukunaka R."/>
            <person name="Hamada M."/>
            <person name="Harada C."/>
            <person name="Hayashi A."/>
            <person name="Hijishita S."/>
            <person name="Honda M."/>
            <person name="Hosokawa S."/>
            <person name="Ichikawa Y."/>
            <person name="Idonuma A."/>
            <person name="Iijima M."/>
            <person name="Ikeda M."/>
            <person name="Ikeno M."/>
            <person name="Ito K."/>
            <person name="Ito S."/>
            <person name="Ito T."/>
            <person name="Ito Y."/>
            <person name="Ito Y."/>
            <person name="Iwabuchi A."/>
            <person name="Kamiya K."/>
            <person name="Karasawa W."/>
            <person name="Kurita K."/>
            <person name="Katagiri S."/>
            <person name="Kikuta A."/>
            <person name="Kobayashi H."/>
            <person name="Kobayashi N."/>
            <person name="Machita K."/>
            <person name="Maehara T."/>
            <person name="Masukawa M."/>
            <person name="Mizubayashi T."/>
            <person name="Mukai Y."/>
            <person name="Nagasaki H."/>
            <person name="Nagata Y."/>
            <person name="Naito S."/>
            <person name="Nakashima M."/>
            <person name="Nakama Y."/>
            <person name="Nakamichi Y."/>
            <person name="Nakamura M."/>
            <person name="Meguro A."/>
            <person name="Negishi M."/>
            <person name="Ohta I."/>
            <person name="Ohta T."/>
            <person name="Okamoto M."/>
            <person name="Ono N."/>
            <person name="Saji S."/>
            <person name="Sakaguchi M."/>
            <person name="Sakai K."/>
            <person name="Shibata M."/>
            <person name="Shimokawa T."/>
            <person name="Song J."/>
            <person name="Takazaki Y."/>
            <person name="Terasawa K."/>
            <person name="Tsugane M."/>
            <person name="Tsuji K."/>
            <person name="Ueda S."/>
            <person name="Waki K."/>
            <person name="Yamagata H."/>
            <person name="Yamamoto M."/>
            <person name="Yamamoto S."/>
            <person name="Yamane H."/>
            <person name="Yoshiki S."/>
            <person name="Yoshihara R."/>
            <person name="Yukawa K."/>
            <person name="Zhong H."/>
            <person name="Yano M."/>
            <person name="Yuan Q."/>
            <person name="Ouyang S."/>
            <person name="Liu J."/>
            <person name="Jones K.M."/>
            <person name="Gansberger K."/>
            <person name="Moffat K."/>
            <person name="Hill J."/>
            <person name="Bera J."/>
            <person name="Fadrosh D."/>
            <person name="Jin S."/>
            <person name="Johri S."/>
            <person name="Kim M."/>
            <person name="Overton L."/>
            <person name="Reardon M."/>
            <person name="Tsitrin T."/>
            <person name="Vuong H."/>
            <person name="Weaver B."/>
            <person name="Ciecko A."/>
            <person name="Tallon L."/>
            <person name="Jackson J."/>
            <person name="Pai G."/>
            <person name="Aken S.V."/>
            <person name="Utterback T."/>
            <person name="Reidmuller S."/>
            <person name="Feldblyum T."/>
            <person name="Hsiao J."/>
            <person name="Zismann V."/>
            <person name="Iobst S."/>
            <person name="de Vazeille A.R."/>
            <person name="Buell C.R."/>
            <person name="Ying K."/>
            <person name="Li Y."/>
            <person name="Lu T."/>
            <person name="Huang Y."/>
            <person name="Zhao Q."/>
            <person name="Feng Q."/>
            <person name="Zhang L."/>
            <person name="Zhu J."/>
            <person name="Weng Q."/>
            <person name="Mu J."/>
            <person name="Lu Y."/>
            <person name="Fan D."/>
            <person name="Liu Y."/>
            <person name="Guan J."/>
            <person name="Zhang Y."/>
            <person name="Yu S."/>
            <person name="Liu X."/>
            <person name="Zhang Y."/>
            <person name="Hong G."/>
            <person name="Han B."/>
            <person name="Choisne N."/>
            <person name="Demange N."/>
            <person name="Orjeda G."/>
            <person name="Samain S."/>
            <person name="Cattolico L."/>
            <person name="Pelletier E."/>
            <person name="Couloux A."/>
            <person name="Segurens B."/>
            <person name="Wincker P."/>
            <person name="D'Hont A."/>
            <person name="Scarpelli C."/>
            <person name="Weissenbach J."/>
            <person name="Salanoubat M."/>
            <person name="Quetier F."/>
            <person name="Yu Y."/>
            <person name="Kim H.R."/>
            <person name="Rambo T."/>
            <person name="Currie J."/>
            <person name="Collura K."/>
            <person name="Luo M."/>
            <person name="Yang T."/>
            <person name="Ammiraju J.S.S."/>
            <person name="Engler F."/>
            <person name="Soderlund C."/>
            <person name="Wing R.A."/>
            <person name="Palmer L.E."/>
            <person name="de la Bastide M."/>
            <person name="Spiegel L."/>
            <person name="Nascimento L."/>
            <person name="Zutavern T."/>
            <person name="O'Shaughnessy A."/>
            <person name="Dike S."/>
            <person name="Dedhia N."/>
            <person name="Preston R."/>
            <person name="Balija V."/>
            <person name="McCombie W.R."/>
            <person name="Chow T."/>
            <person name="Chen H."/>
            <person name="Chung M."/>
            <person name="Chen C."/>
            <person name="Shaw J."/>
            <person name="Wu H."/>
            <person name="Hsiao K."/>
            <person name="Chao Y."/>
            <person name="Chu M."/>
            <person name="Cheng C."/>
            <person name="Hour A."/>
            <person name="Lee P."/>
            <person name="Lin S."/>
            <person name="Lin Y."/>
            <person name="Liou J."/>
            <person name="Liu S."/>
            <person name="Hsing Y."/>
            <person name="Raghuvanshi S."/>
            <person name="Mohanty A."/>
            <person name="Bharti A.K."/>
            <person name="Gaur A."/>
            <person name="Gupta V."/>
            <person name="Kumar D."/>
            <person name="Ravi V."/>
            <person name="Vij S."/>
            <person name="Kapur A."/>
            <person name="Khurana P."/>
            <person name="Khurana P."/>
            <person name="Khurana J.P."/>
            <person name="Tyagi A.K."/>
            <person name="Gaikwad K."/>
            <person name="Singh A."/>
            <person name="Dalal V."/>
            <person name="Srivastava S."/>
            <person name="Dixit A."/>
            <person name="Pal A.K."/>
            <person name="Ghazi I.A."/>
            <person name="Yadav M."/>
            <person name="Pandit A."/>
            <person name="Bhargava A."/>
            <person name="Sureshbabu K."/>
            <person name="Batra K."/>
            <person name="Sharma T.R."/>
            <person name="Mohapatra T."/>
            <person name="Singh N.K."/>
            <person name="Messing J."/>
            <person name="Nelson A.B."/>
            <person name="Fuks G."/>
            <person name="Kavchok S."/>
            <person name="Keizer G."/>
            <person name="Linton E."/>
            <person name="Llaca V."/>
            <person name="Song R."/>
            <person name="Tanyolac B."/>
            <person name="Young S."/>
            <person name="Ho-Il K."/>
            <person name="Hahn J.H."/>
            <person name="Sangsakoo G."/>
            <person name="Vanavichit A."/>
            <person name="de Mattos Luiz.A.T."/>
            <person name="Zimmer P.D."/>
            <person name="Malone G."/>
            <person name="Dellagostin O."/>
            <person name="de Oliveira A.C."/>
            <person name="Bevan M."/>
            <person name="Bancroft I."/>
            <person name="Minx P."/>
            <person name="Cordum H."/>
            <person name="Wilson R."/>
            <person name="Cheng Z."/>
            <person name="Jin W."/>
            <person name="Jiang J."/>
            <person name="Leong S.A."/>
            <person name="Iwama H."/>
            <person name="Gojobori T."/>
            <person name="Itoh T."/>
            <person name="Niimura Y."/>
            <person name="Fujii Y."/>
            <person name="Habara T."/>
            <person name="Sakai H."/>
            <person name="Sato Y."/>
            <person name="Wilson G."/>
            <person name="Kumar K."/>
            <person name="McCouch S."/>
            <person name="Juretic N."/>
            <person name="Hoen D."/>
            <person name="Wright S."/>
            <person name="Bruskiewich R."/>
            <person name="Bureau T."/>
            <person name="Miyao A."/>
            <person name="Hirochika H."/>
            <person name="Nishikawa T."/>
            <person name="Kadowaki K."/>
            <person name="Sugiura M."/>
            <person name="Burr B."/>
            <person name="Sasaki T."/>
        </authorList>
    </citation>
    <scope>NUCLEOTIDE SEQUENCE [LARGE SCALE GENOMIC DNA]</scope>
    <source>
        <strain evidence="2">cv. Nipponbare</strain>
    </source>
</reference>
<sequence length="133" mass="15211">MRISFKQKLLLDGFGQEVKQLPGFWLKLAFPSPCLINNIMRQNFIQFCNELSNLWDEINQTLWDKDHTIVVTKFCTLADNVGNVVGDTFKSFLLCSNLFSNECNIRMCLQSTLQCNVRSSTSHKPHKVVVLPG</sequence>
<dbReference type="PaxDb" id="39947-A0A0P0WV72"/>
<proteinExistence type="predicted"/>
<dbReference type="AlphaFoldDB" id="A0A0P0WV72"/>
<dbReference type="EMBL" id="AP014962">
    <property type="protein sequence ID" value="BAS97037.1"/>
    <property type="molecule type" value="Genomic_DNA"/>
</dbReference>
<reference evidence="1 2" key="2">
    <citation type="journal article" date="2013" name="Plant Cell Physiol.">
        <title>Rice Annotation Project Database (RAP-DB): an integrative and interactive database for rice genomics.</title>
        <authorList>
            <person name="Sakai H."/>
            <person name="Lee S.S."/>
            <person name="Tanaka T."/>
            <person name="Numa H."/>
            <person name="Kim J."/>
            <person name="Kawahara Y."/>
            <person name="Wakimoto H."/>
            <person name="Yang C.C."/>
            <person name="Iwamoto M."/>
            <person name="Abe T."/>
            <person name="Yamada Y."/>
            <person name="Muto A."/>
            <person name="Inokuchi H."/>
            <person name="Ikemura T."/>
            <person name="Matsumoto T."/>
            <person name="Sasaki T."/>
            <person name="Itoh T."/>
        </authorList>
    </citation>
    <scope>NUCLEOTIDE SEQUENCE [LARGE SCALE GENOMIC DNA]</scope>
    <source>
        <strain evidence="2">cv. Nipponbare</strain>
    </source>
</reference>
<dbReference type="Gramene" id="Os06t0247651-00">
    <property type="protein sequence ID" value="Os06t0247651-00"/>
    <property type="gene ID" value="Os06g0247651"/>
</dbReference>
<reference evidence="1 2" key="3">
    <citation type="journal article" date="2013" name="Rice">
        <title>Improvement of the Oryza sativa Nipponbare reference genome using next generation sequence and optical map data.</title>
        <authorList>
            <person name="Kawahara Y."/>
            <person name="de la Bastide M."/>
            <person name="Hamilton J.P."/>
            <person name="Kanamori H."/>
            <person name="McCombie W.R."/>
            <person name="Ouyang S."/>
            <person name="Schwartz D.C."/>
            <person name="Tanaka T."/>
            <person name="Wu J."/>
            <person name="Zhou S."/>
            <person name="Childs K.L."/>
            <person name="Davidson R.M."/>
            <person name="Lin H."/>
            <person name="Quesada-Ocampo L."/>
            <person name="Vaillancourt B."/>
            <person name="Sakai H."/>
            <person name="Lee S.S."/>
            <person name="Kim J."/>
            <person name="Numa H."/>
            <person name="Itoh T."/>
            <person name="Buell C.R."/>
            <person name="Matsumoto T."/>
        </authorList>
    </citation>
    <scope>NUCLEOTIDE SEQUENCE [LARGE SCALE GENOMIC DNA]</scope>
    <source>
        <strain evidence="2">cv. Nipponbare</strain>
    </source>
</reference>
<gene>
    <name evidence="1" type="ordered locus">Os06g0247651</name>
    <name evidence="1" type="ORF">OSNPB_060247651</name>
</gene>
<accession>A0A0P0WV72</accession>